<evidence type="ECO:0000256" key="2">
    <source>
        <dbReference type="ARBA" id="ARBA00038115"/>
    </source>
</evidence>
<accession>A0A7X0D4N4</accession>
<evidence type="ECO:0000313" key="5">
    <source>
        <dbReference type="EMBL" id="MBB6170254.1"/>
    </source>
</evidence>
<evidence type="ECO:0000256" key="1">
    <source>
        <dbReference type="ARBA" id="ARBA00022801"/>
    </source>
</evidence>
<evidence type="ECO:0000256" key="3">
    <source>
        <dbReference type="SAM" id="MobiDB-lite"/>
    </source>
</evidence>
<feature type="region of interest" description="Disordered" evidence="3">
    <location>
        <begin position="1"/>
        <end position="26"/>
    </location>
</feature>
<dbReference type="PANTHER" id="PTHR22946:SF9">
    <property type="entry name" value="POLYKETIDE TRANSFERASE AF380"/>
    <property type="match status" value="1"/>
</dbReference>
<gene>
    <name evidence="5" type="ORF">HNR23_000314</name>
</gene>
<organism evidence="5 6">
    <name type="scientific">Nocardiopsis mwathae</name>
    <dbReference type="NCBI Taxonomy" id="1472723"/>
    <lineage>
        <taxon>Bacteria</taxon>
        <taxon>Bacillati</taxon>
        <taxon>Actinomycetota</taxon>
        <taxon>Actinomycetes</taxon>
        <taxon>Streptosporangiales</taxon>
        <taxon>Nocardiopsidaceae</taxon>
        <taxon>Nocardiopsis</taxon>
    </lineage>
</organism>
<dbReference type="InterPro" id="IPR029058">
    <property type="entry name" value="AB_hydrolase_fold"/>
</dbReference>
<dbReference type="GO" id="GO:0052689">
    <property type="term" value="F:carboxylic ester hydrolase activity"/>
    <property type="evidence" value="ECO:0007669"/>
    <property type="project" value="UniProtKB-ARBA"/>
</dbReference>
<keyword evidence="1" id="KW-0378">Hydrolase</keyword>
<proteinExistence type="inferred from homology"/>
<evidence type="ECO:0000259" key="4">
    <source>
        <dbReference type="Pfam" id="PF00561"/>
    </source>
</evidence>
<dbReference type="InterPro" id="IPR050261">
    <property type="entry name" value="FrsA_esterase"/>
</dbReference>
<feature type="domain" description="AB hydrolase-1" evidence="4">
    <location>
        <begin position="47"/>
        <end position="146"/>
    </location>
</feature>
<comment type="caution">
    <text evidence="5">The sequence shown here is derived from an EMBL/GenBank/DDBJ whole genome shotgun (WGS) entry which is preliminary data.</text>
</comment>
<comment type="similarity">
    <text evidence="2">Belongs to the AB hydrolase superfamily. FUS2 hydrolase family.</text>
</comment>
<keyword evidence="6" id="KW-1185">Reference proteome</keyword>
<evidence type="ECO:0000313" key="6">
    <source>
        <dbReference type="Proteomes" id="UP000546642"/>
    </source>
</evidence>
<protein>
    <submittedName>
        <fullName evidence="5">Pimeloyl-ACP methyl ester carboxylesterase</fullName>
    </submittedName>
</protein>
<dbReference type="PANTHER" id="PTHR22946">
    <property type="entry name" value="DIENELACTONE HYDROLASE DOMAIN-CONTAINING PROTEIN-RELATED"/>
    <property type="match status" value="1"/>
</dbReference>
<dbReference type="Pfam" id="PF00561">
    <property type="entry name" value="Abhydrolase_1"/>
    <property type="match status" value="1"/>
</dbReference>
<dbReference type="SUPFAM" id="SSF53474">
    <property type="entry name" value="alpha/beta-Hydrolases"/>
    <property type="match status" value="1"/>
</dbReference>
<sequence length="277" mass="30328">MQDGGVSDALHSTPRPAPERRRLSTTDGVHLDSVLIRSGTGAARGTAVVLANGFTGTWRSPHTKMIASRLLPVGDVMTFDFRGHRASTGASTVGNDEVNDVQAVVEHLRGLGYTAVATVGFSMGAAVVIRHAALFGGVSAVVAVSGPSQWYYRGSRRMRLLHFGVEQPVGRWFLRVARQVRVTDREWNPRPQDPVELAPLVAPAPLLVVHGDRDGYFPVDHAHRIHDAAHHPKELWIEPGMNHAERGVTPRRAERISQWLAANQAVVRERERLTGPE</sequence>
<reference evidence="5 6" key="1">
    <citation type="submission" date="2020-08" db="EMBL/GenBank/DDBJ databases">
        <title>Sequencing the genomes of 1000 actinobacteria strains.</title>
        <authorList>
            <person name="Klenk H.-P."/>
        </authorList>
    </citation>
    <scope>NUCLEOTIDE SEQUENCE [LARGE SCALE GENOMIC DNA]</scope>
    <source>
        <strain evidence="5 6">DSM 46659</strain>
    </source>
</reference>
<dbReference type="InterPro" id="IPR000073">
    <property type="entry name" value="AB_hydrolase_1"/>
</dbReference>
<dbReference type="Gene3D" id="3.40.50.1820">
    <property type="entry name" value="alpha/beta hydrolase"/>
    <property type="match status" value="1"/>
</dbReference>
<dbReference type="AlphaFoldDB" id="A0A7X0D4N4"/>
<dbReference type="RefSeq" id="WP_184072780.1">
    <property type="nucleotide sequence ID" value="NZ_JACHDS010000001.1"/>
</dbReference>
<name>A0A7X0D4N4_9ACTN</name>
<dbReference type="Proteomes" id="UP000546642">
    <property type="component" value="Unassembled WGS sequence"/>
</dbReference>
<dbReference type="EMBL" id="JACHDS010000001">
    <property type="protein sequence ID" value="MBB6170254.1"/>
    <property type="molecule type" value="Genomic_DNA"/>
</dbReference>